<dbReference type="Pfam" id="PF04663">
    <property type="entry name" value="Phenol_monoox"/>
    <property type="match status" value="1"/>
</dbReference>
<evidence type="ECO:0000313" key="1">
    <source>
        <dbReference type="EMBL" id="MBB6563293.1"/>
    </source>
</evidence>
<keyword evidence="2" id="KW-1185">Reference proteome</keyword>
<dbReference type="InterPro" id="IPR043010">
    <property type="entry name" value="Phenol_hydroxylase_sf"/>
</dbReference>
<dbReference type="EMBL" id="JACHLK010000018">
    <property type="protein sequence ID" value="MBB6563293.1"/>
    <property type="molecule type" value="Genomic_DNA"/>
</dbReference>
<reference evidence="1 2" key="1">
    <citation type="submission" date="2020-08" db="EMBL/GenBank/DDBJ databases">
        <title>Functional genomics of gut bacteria from endangered species of beetles.</title>
        <authorList>
            <person name="Carlos-Shanley C."/>
        </authorList>
    </citation>
    <scope>NUCLEOTIDE SEQUENCE [LARGE SCALE GENOMIC DNA]</scope>
    <source>
        <strain evidence="1 2">S00198</strain>
    </source>
</reference>
<dbReference type="RefSeq" id="WP_184864162.1">
    <property type="nucleotide sequence ID" value="NZ_JACHLK010000018.1"/>
</dbReference>
<dbReference type="Proteomes" id="UP000575083">
    <property type="component" value="Unassembled WGS sequence"/>
</dbReference>
<comment type="caution">
    <text evidence="1">The sequence shown here is derived from an EMBL/GenBank/DDBJ whole genome shotgun (WGS) entry which is preliminary data.</text>
</comment>
<dbReference type="GO" id="GO:0018662">
    <property type="term" value="F:phenol 2-monooxygenase activity"/>
    <property type="evidence" value="ECO:0007669"/>
    <property type="project" value="InterPro"/>
</dbReference>
<evidence type="ECO:0000313" key="2">
    <source>
        <dbReference type="Proteomes" id="UP000575083"/>
    </source>
</evidence>
<name>A0A7X0UCN5_9BURK</name>
<dbReference type="Gene3D" id="3.10.20.560">
    <property type="entry name" value="Phenol hydroxylase"/>
    <property type="match status" value="1"/>
</dbReference>
<dbReference type="InterPro" id="IPR006756">
    <property type="entry name" value="Phenol_hydroxylase"/>
</dbReference>
<sequence>MPVIALQPGYEGAAADAEDKFHGNRLLYIGWEDHLLFCSPVCLPLPAAMPFGALVSEVLPGVYGSHPDFARIDWSRAEWRDSGKPFTPDPARSLADNGLVHKSFIQLRTPGLAGIAGSGS</sequence>
<dbReference type="AlphaFoldDB" id="A0A7X0UCN5"/>
<proteinExistence type="predicted"/>
<gene>
    <name evidence="1" type="ORF">HNP48_006013</name>
</gene>
<accession>A0A7X0UCN5</accession>
<organism evidence="1 2">
    <name type="scientific">Acidovorax soli</name>
    <dbReference type="NCBI Taxonomy" id="592050"/>
    <lineage>
        <taxon>Bacteria</taxon>
        <taxon>Pseudomonadati</taxon>
        <taxon>Pseudomonadota</taxon>
        <taxon>Betaproteobacteria</taxon>
        <taxon>Burkholderiales</taxon>
        <taxon>Comamonadaceae</taxon>
        <taxon>Acidovorax</taxon>
    </lineage>
</organism>
<protein>
    <submittedName>
        <fullName evidence="1">Phenol hydroxylase P4 protein</fullName>
    </submittedName>
</protein>